<dbReference type="InterPro" id="IPR003959">
    <property type="entry name" value="ATPase_AAA_core"/>
</dbReference>
<feature type="region of interest" description="Disordered" evidence="16">
    <location>
        <begin position="715"/>
        <end position="736"/>
    </location>
</feature>
<feature type="active site" evidence="14">
    <location>
        <position position="540"/>
    </location>
</feature>
<dbReference type="GO" id="GO:0005886">
    <property type="term" value="C:plasma membrane"/>
    <property type="evidence" value="ECO:0007669"/>
    <property type="project" value="UniProtKB-SubCell"/>
</dbReference>
<keyword evidence="12 14" id="KW-0472">Membrane</keyword>
<comment type="function">
    <text evidence="14">Acts as a processive, ATP-dependent zinc metallopeptidase for both cytoplasmic and membrane proteins. Plays a role in the quality control of integral membrane proteins.</text>
</comment>
<sequence>MNDNNLFEDLKKDKGIQEQDHKKLDQPLQDDNFQGESQKNDEVKEKSKDEQKDDNKTTENHEEKRKHEFGEELKERKEELRKKLQEGMDHHNMNSSNNGGKNGENNSKRFKNLGGKFNFKGFIMLLFIITLIMSLPSLLADRESGAVEDIGYSQFNTMLEQGKITKVDEKEGYIYGYEKDDEKAFKARMITDRLGNDQNLLKNINASGAEIKSLPPQQMPFLLNILMSWFPMLLLIGVWVFMLNKMNKGSGGGPQIFNMGKSKAKDNGEEVSKVTFDDVAGITEAKEELKEVVQFLREPERFKKIGAKIPKGVLLLGAPGTGKTLLAKAVAGEAKVPFFSMSGSEFVEMFVGVGASRVRDLFNKARKSAPCIIFIDEIDAVGRKRGSGQGGGNDEREQTLNQLLVEMDGFGTDETIIVLAATNRPEILDRALMRPGRFDRQVVVDAPDIDGREAILKVHVRGKKLAKDVDLRVIAKKTPGFVGADLANLLNEAAILAARENREEITMDDLEEASEKVSIGPERKSKKVIEKERRITAYHEAGHAVMHYALPNSDPVHKITIVPRGMAGGYTMALPEEDRSYKSKNEFLDDMRILYGGRAAEQLVFGDITTGASNDIERATAIAHAIVTRFGMNEKFGPILLDNTKEGDYFQQKYYSDVTGKEVDQEIFNLVKTMYSETLTTLRDNYDKLDRLAKTLLEKEHVNREEFEAIMQDKPLPTEEVKKDEIETPTVVEDVE</sequence>
<evidence type="ECO:0000256" key="7">
    <source>
        <dbReference type="ARBA" id="ARBA00022801"/>
    </source>
</evidence>
<feature type="region of interest" description="Disordered" evidence="16">
    <location>
        <begin position="1"/>
        <end position="107"/>
    </location>
</feature>
<feature type="domain" description="AAA+ ATPase" evidence="17">
    <location>
        <begin position="309"/>
        <end position="448"/>
    </location>
</feature>
<feature type="compositionally biased region" description="Basic and acidic residues" evidence="16">
    <location>
        <begin position="8"/>
        <end position="25"/>
    </location>
</feature>
<dbReference type="GO" id="GO:0006508">
    <property type="term" value="P:proteolysis"/>
    <property type="evidence" value="ECO:0007669"/>
    <property type="project" value="UniProtKB-KW"/>
</dbReference>
<dbReference type="PANTHER" id="PTHR43655">
    <property type="entry name" value="ATP-DEPENDENT PROTEASE"/>
    <property type="match status" value="1"/>
</dbReference>
<dbReference type="InterPro" id="IPR005936">
    <property type="entry name" value="FtsH"/>
</dbReference>
<dbReference type="GO" id="GO:0030163">
    <property type="term" value="P:protein catabolic process"/>
    <property type="evidence" value="ECO:0007669"/>
    <property type="project" value="UniProtKB-UniRule"/>
</dbReference>
<dbReference type="HAMAP" id="MF_01458">
    <property type="entry name" value="FtsH"/>
    <property type="match status" value="1"/>
</dbReference>
<evidence type="ECO:0000256" key="14">
    <source>
        <dbReference type="HAMAP-Rule" id="MF_01458"/>
    </source>
</evidence>
<dbReference type="Pfam" id="PF00004">
    <property type="entry name" value="AAA"/>
    <property type="match status" value="1"/>
</dbReference>
<evidence type="ECO:0000256" key="13">
    <source>
        <dbReference type="ARBA" id="ARBA00061570"/>
    </source>
</evidence>
<feature type="compositionally biased region" description="Basic and acidic residues" evidence="16">
    <location>
        <begin position="716"/>
        <end position="726"/>
    </location>
</feature>
<keyword evidence="4 14" id="KW-0812">Transmembrane</keyword>
<evidence type="ECO:0000256" key="9">
    <source>
        <dbReference type="ARBA" id="ARBA00022840"/>
    </source>
</evidence>
<feature type="transmembrane region" description="Helical" evidence="14">
    <location>
        <begin position="221"/>
        <end position="242"/>
    </location>
</feature>
<dbReference type="GO" id="GO:0016887">
    <property type="term" value="F:ATP hydrolysis activity"/>
    <property type="evidence" value="ECO:0007669"/>
    <property type="project" value="UniProtKB-UniRule"/>
</dbReference>
<keyword evidence="3 14" id="KW-0645">Protease</keyword>
<dbReference type="Proteomes" id="UP000515913">
    <property type="component" value="Chromosome"/>
</dbReference>
<keyword evidence="7 14" id="KW-0378">Hydrolase</keyword>
<dbReference type="Gene3D" id="3.30.720.210">
    <property type="match status" value="1"/>
</dbReference>
<dbReference type="AlphaFoldDB" id="A0A7G9GZ53"/>
<evidence type="ECO:0000256" key="4">
    <source>
        <dbReference type="ARBA" id="ARBA00022692"/>
    </source>
</evidence>
<feature type="binding site" evidence="14">
    <location>
        <position position="543"/>
    </location>
    <ligand>
        <name>Zn(2+)</name>
        <dbReference type="ChEBI" id="CHEBI:29105"/>
        <note>catalytic</note>
    </ligand>
</feature>
<evidence type="ECO:0000256" key="2">
    <source>
        <dbReference type="ARBA" id="ARBA00010044"/>
    </source>
</evidence>
<evidence type="ECO:0000256" key="12">
    <source>
        <dbReference type="ARBA" id="ARBA00023136"/>
    </source>
</evidence>
<dbReference type="InterPro" id="IPR041569">
    <property type="entry name" value="AAA_lid_3"/>
</dbReference>
<comment type="similarity">
    <text evidence="15">Belongs to the AAA ATPase family.</text>
</comment>
<dbReference type="EC" id="3.4.24.-" evidence="14"/>
<keyword evidence="14" id="KW-1003">Cell membrane</keyword>
<organism evidence="18 19">
    <name type="scientific">Fusobacterium hominis</name>
    <dbReference type="NCBI Taxonomy" id="2764326"/>
    <lineage>
        <taxon>Bacteria</taxon>
        <taxon>Fusobacteriati</taxon>
        <taxon>Fusobacteriota</taxon>
        <taxon>Fusobacteriia</taxon>
        <taxon>Fusobacteriales</taxon>
        <taxon>Fusobacteriaceae</taxon>
        <taxon>Fusobacterium</taxon>
    </lineage>
</organism>
<reference evidence="18 19" key="1">
    <citation type="submission" date="2020-08" db="EMBL/GenBank/DDBJ databases">
        <authorList>
            <person name="Liu C."/>
            <person name="Sun Q."/>
        </authorList>
    </citation>
    <scope>NUCLEOTIDE SEQUENCE [LARGE SCALE GENOMIC DNA]</scope>
    <source>
        <strain evidence="18 19">NSJ-57</strain>
    </source>
</reference>
<dbReference type="KEGG" id="fho:H9Q81_04505"/>
<dbReference type="GO" id="GO:0008270">
    <property type="term" value="F:zinc ion binding"/>
    <property type="evidence" value="ECO:0007669"/>
    <property type="project" value="UniProtKB-UniRule"/>
</dbReference>
<keyword evidence="5 14" id="KW-0479">Metal-binding</keyword>
<comment type="similarity">
    <text evidence="13 14">In the central section; belongs to the AAA ATPase family.</text>
</comment>
<evidence type="ECO:0000256" key="11">
    <source>
        <dbReference type="ARBA" id="ARBA00023049"/>
    </source>
</evidence>
<dbReference type="InterPro" id="IPR037219">
    <property type="entry name" value="Peptidase_M41-like"/>
</dbReference>
<gene>
    <name evidence="14" type="primary">ftsH</name>
    <name evidence="18" type="ORF">H9Q81_04505</name>
</gene>
<keyword evidence="10 14" id="KW-1133">Transmembrane helix</keyword>
<dbReference type="Gene3D" id="1.20.58.760">
    <property type="entry name" value="Peptidase M41"/>
    <property type="match status" value="1"/>
</dbReference>
<feature type="compositionally biased region" description="Basic and acidic residues" evidence="16">
    <location>
        <begin position="38"/>
        <end position="92"/>
    </location>
</feature>
<dbReference type="GO" id="GO:0004222">
    <property type="term" value="F:metalloendopeptidase activity"/>
    <property type="evidence" value="ECO:0007669"/>
    <property type="project" value="InterPro"/>
</dbReference>
<dbReference type="Gene3D" id="3.40.50.300">
    <property type="entry name" value="P-loop containing nucleotide triphosphate hydrolases"/>
    <property type="match status" value="1"/>
</dbReference>
<comment type="cofactor">
    <cofactor evidence="14">
        <name>Zn(2+)</name>
        <dbReference type="ChEBI" id="CHEBI:29105"/>
    </cofactor>
    <text evidence="14">Binds 1 zinc ion per subunit.</text>
</comment>
<dbReference type="Pfam" id="PF01434">
    <property type="entry name" value="Peptidase_M41"/>
    <property type="match status" value="1"/>
</dbReference>
<dbReference type="PANTHER" id="PTHR43655:SF2">
    <property type="entry name" value="AFG3 LIKE MATRIX AAA PEPTIDASE SUBUNIT 2, ISOFORM A"/>
    <property type="match status" value="1"/>
</dbReference>
<evidence type="ECO:0000256" key="3">
    <source>
        <dbReference type="ARBA" id="ARBA00022670"/>
    </source>
</evidence>
<evidence type="ECO:0000256" key="15">
    <source>
        <dbReference type="RuleBase" id="RU003651"/>
    </source>
</evidence>
<comment type="subunit">
    <text evidence="14">Homohexamer.</text>
</comment>
<keyword evidence="6 14" id="KW-0547">Nucleotide-binding</keyword>
<feature type="binding site" evidence="14">
    <location>
        <position position="539"/>
    </location>
    <ligand>
        <name>Zn(2+)</name>
        <dbReference type="ChEBI" id="CHEBI:29105"/>
        <note>catalytic</note>
    </ligand>
</feature>
<feature type="binding site" evidence="14">
    <location>
        <position position="615"/>
    </location>
    <ligand>
        <name>Zn(2+)</name>
        <dbReference type="ChEBI" id="CHEBI:29105"/>
        <note>catalytic</note>
    </ligand>
</feature>
<dbReference type="SMART" id="SM00382">
    <property type="entry name" value="AAA"/>
    <property type="match status" value="1"/>
</dbReference>
<dbReference type="InterPro" id="IPR050928">
    <property type="entry name" value="ATP-dep_Zn_Metalloprotease"/>
</dbReference>
<dbReference type="Pfam" id="PF06480">
    <property type="entry name" value="FtsH_ext"/>
    <property type="match status" value="1"/>
</dbReference>
<dbReference type="EMBL" id="CP060637">
    <property type="protein sequence ID" value="QNM16085.1"/>
    <property type="molecule type" value="Genomic_DNA"/>
</dbReference>
<comment type="similarity">
    <text evidence="2 14">In the C-terminal section; belongs to the peptidase M41 family.</text>
</comment>
<dbReference type="Pfam" id="PF17862">
    <property type="entry name" value="AAA_lid_3"/>
    <property type="match status" value="1"/>
</dbReference>
<dbReference type="InterPro" id="IPR003960">
    <property type="entry name" value="ATPase_AAA_CS"/>
</dbReference>
<comment type="subcellular location">
    <subcellularLocation>
        <location evidence="14">Cell membrane</location>
        <topology evidence="14">Multi-pass membrane protein</topology>
        <orientation evidence="14">Cytoplasmic side</orientation>
    </subcellularLocation>
    <subcellularLocation>
        <location evidence="1">Membrane</location>
    </subcellularLocation>
</comment>
<dbReference type="FunFam" id="1.20.58.760:FF:000001">
    <property type="entry name" value="ATP-dependent zinc metalloprotease FtsH"/>
    <property type="match status" value="1"/>
</dbReference>
<keyword evidence="9 14" id="KW-0067">ATP-binding</keyword>
<dbReference type="GO" id="GO:0004176">
    <property type="term" value="F:ATP-dependent peptidase activity"/>
    <property type="evidence" value="ECO:0007669"/>
    <property type="project" value="InterPro"/>
</dbReference>
<evidence type="ECO:0000256" key="10">
    <source>
        <dbReference type="ARBA" id="ARBA00022989"/>
    </source>
</evidence>
<protein>
    <recommendedName>
        <fullName evidence="14">ATP-dependent zinc metalloprotease FtsH</fullName>
        <ecNumber evidence="14">3.4.24.-</ecNumber>
    </recommendedName>
</protein>
<feature type="binding site" evidence="14">
    <location>
        <begin position="317"/>
        <end position="324"/>
    </location>
    <ligand>
        <name>ATP</name>
        <dbReference type="ChEBI" id="CHEBI:30616"/>
    </ligand>
</feature>
<dbReference type="PROSITE" id="PS00674">
    <property type="entry name" value="AAA"/>
    <property type="match status" value="1"/>
</dbReference>
<dbReference type="InterPro" id="IPR000642">
    <property type="entry name" value="Peptidase_M41"/>
</dbReference>
<evidence type="ECO:0000313" key="18">
    <source>
        <dbReference type="EMBL" id="QNM16085.1"/>
    </source>
</evidence>
<dbReference type="InterPro" id="IPR011546">
    <property type="entry name" value="Pept_M41_FtsH_extracell"/>
</dbReference>
<dbReference type="InterPro" id="IPR027417">
    <property type="entry name" value="P-loop_NTPase"/>
</dbReference>
<evidence type="ECO:0000256" key="6">
    <source>
        <dbReference type="ARBA" id="ARBA00022741"/>
    </source>
</evidence>
<evidence type="ECO:0000259" key="17">
    <source>
        <dbReference type="SMART" id="SM00382"/>
    </source>
</evidence>
<keyword evidence="8 14" id="KW-0862">Zinc</keyword>
<dbReference type="SUPFAM" id="SSF140990">
    <property type="entry name" value="FtsH protease domain-like"/>
    <property type="match status" value="1"/>
</dbReference>
<name>A0A7G9GZ53_9FUSO</name>
<keyword evidence="19" id="KW-1185">Reference proteome</keyword>
<evidence type="ECO:0000313" key="19">
    <source>
        <dbReference type="Proteomes" id="UP000515913"/>
    </source>
</evidence>
<accession>A0A7G9GZ53</accession>
<dbReference type="InterPro" id="IPR003593">
    <property type="entry name" value="AAA+_ATPase"/>
</dbReference>
<evidence type="ECO:0000256" key="1">
    <source>
        <dbReference type="ARBA" id="ARBA00004370"/>
    </source>
</evidence>
<proteinExistence type="inferred from homology"/>
<feature type="compositionally biased region" description="Low complexity" evidence="16">
    <location>
        <begin position="93"/>
        <end position="105"/>
    </location>
</feature>
<evidence type="ECO:0000256" key="5">
    <source>
        <dbReference type="ARBA" id="ARBA00022723"/>
    </source>
</evidence>
<dbReference type="FunFam" id="3.40.50.300:FF:000001">
    <property type="entry name" value="ATP-dependent zinc metalloprotease FtsH"/>
    <property type="match status" value="1"/>
</dbReference>
<dbReference type="CDD" id="cd19501">
    <property type="entry name" value="RecA-like_FtsH"/>
    <property type="match status" value="1"/>
</dbReference>
<evidence type="ECO:0000256" key="16">
    <source>
        <dbReference type="SAM" id="MobiDB-lite"/>
    </source>
</evidence>
<dbReference type="FunFam" id="1.10.8.60:FF:000001">
    <property type="entry name" value="ATP-dependent zinc metalloprotease FtsH"/>
    <property type="match status" value="1"/>
</dbReference>
<dbReference type="SUPFAM" id="SSF52540">
    <property type="entry name" value="P-loop containing nucleoside triphosphate hydrolases"/>
    <property type="match status" value="1"/>
</dbReference>
<dbReference type="NCBIfam" id="TIGR01241">
    <property type="entry name" value="FtsH_fam"/>
    <property type="match status" value="1"/>
</dbReference>
<keyword evidence="11 14" id="KW-0482">Metalloprotease</keyword>
<feature type="transmembrane region" description="Helical" evidence="14">
    <location>
        <begin position="117"/>
        <end position="139"/>
    </location>
</feature>
<evidence type="ECO:0000256" key="8">
    <source>
        <dbReference type="ARBA" id="ARBA00022833"/>
    </source>
</evidence>
<dbReference type="GO" id="GO:0005524">
    <property type="term" value="F:ATP binding"/>
    <property type="evidence" value="ECO:0007669"/>
    <property type="project" value="UniProtKB-UniRule"/>
</dbReference>
<dbReference type="Gene3D" id="1.10.8.60">
    <property type="match status" value="1"/>
</dbReference>
<dbReference type="RefSeq" id="WP_101473825.1">
    <property type="nucleotide sequence ID" value="NZ_CP060637.1"/>
</dbReference>